<evidence type="ECO:0000313" key="2">
    <source>
        <dbReference type="EMBL" id="KAK1259106.1"/>
    </source>
</evidence>
<sequence length="163" mass="17515">MLFHLSGATLMSSPYRHSREMEWDGGDLSLQGRRCGYVGWRGRRKGVDWSFIGKNSGEFSNGWAPFPFMLKALNILSIVPPRRGGGFADPGVEARSSSQSLPMKGASIGGETEPPLLLREEGRKPFPSGGRGGGEPPPGCRGRGPPPWSPAASDIEARPRSPV</sequence>
<dbReference type="Proteomes" id="UP001179952">
    <property type="component" value="Unassembled WGS sequence"/>
</dbReference>
<reference evidence="2" key="2">
    <citation type="submission" date="2023-06" db="EMBL/GenBank/DDBJ databases">
        <authorList>
            <person name="Ma L."/>
            <person name="Liu K.-W."/>
            <person name="Li Z."/>
            <person name="Hsiao Y.-Y."/>
            <person name="Qi Y."/>
            <person name="Fu T."/>
            <person name="Tang G."/>
            <person name="Zhang D."/>
            <person name="Sun W.-H."/>
            <person name="Liu D.-K."/>
            <person name="Li Y."/>
            <person name="Chen G.-Z."/>
            <person name="Liu X.-D."/>
            <person name="Liao X.-Y."/>
            <person name="Jiang Y.-T."/>
            <person name="Yu X."/>
            <person name="Hao Y."/>
            <person name="Huang J."/>
            <person name="Zhao X.-W."/>
            <person name="Ke S."/>
            <person name="Chen Y.-Y."/>
            <person name="Wu W.-L."/>
            <person name="Hsu J.-L."/>
            <person name="Lin Y.-F."/>
            <person name="Huang M.-D."/>
            <person name="Li C.-Y."/>
            <person name="Huang L."/>
            <person name="Wang Z.-W."/>
            <person name="Zhao X."/>
            <person name="Zhong W.-Y."/>
            <person name="Peng D.-H."/>
            <person name="Ahmad S."/>
            <person name="Lan S."/>
            <person name="Zhang J.-S."/>
            <person name="Tsai W.-C."/>
            <person name="Van De Peer Y."/>
            <person name="Liu Z.-J."/>
        </authorList>
    </citation>
    <scope>NUCLEOTIDE SEQUENCE</scope>
    <source>
        <strain evidence="2">SCP</strain>
        <tissue evidence="2">Leaves</tissue>
    </source>
</reference>
<name>A0AAV9A4R4_ACOGR</name>
<evidence type="ECO:0000313" key="3">
    <source>
        <dbReference type="Proteomes" id="UP001179952"/>
    </source>
</evidence>
<keyword evidence="3" id="KW-1185">Reference proteome</keyword>
<dbReference type="EMBL" id="JAUJYN010000012">
    <property type="protein sequence ID" value="KAK1259106.1"/>
    <property type="molecule type" value="Genomic_DNA"/>
</dbReference>
<accession>A0AAV9A4R4</accession>
<feature type="compositionally biased region" description="Pro residues" evidence="1">
    <location>
        <begin position="135"/>
        <end position="149"/>
    </location>
</feature>
<reference evidence="2" key="1">
    <citation type="journal article" date="2023" name="Nat. Commun.">
        <title>Diploid and tetraploid genomes of Acorus and the evolution of monocots.</title>
        <authorList>
            <person name="Ma L."/>
            <person name="Liu K.W."/>
            <person name="Li Z."/>
            <person name="Hsiao Y.Y."/>
            <person name="Qi Y."/>
            <person name="Fu T."/>
            <person name="Tang G.D."/>
            <person name="Zhang D."/>
            <person name="Sun W.H."/>
            <person name="Liu D.K."/>
            <person name="Li Y."/>
            <person name="Chen G.Z."/>
            <person name="Liu X.D."/>
            <person name="Liao X.Y."/>
            <person name="Jiang Y.T."/>
            <person name="Yu X."/>
            <person name="Hao Y."/>
            <person name="Huang J."/>
            <person name="Zhao X.W."/>
            <person name="Ke S."/>
            <person name="Chen Y.Y."/>
            <person name="Wu W.L."/>
            <person name="Hsu J.L."/>
            <person name="Lin Y.F."/>
            <person name="Huang M.D."/>
            <person name="Li C.Y."/>
            <person name="Huang L."/>
            <person name="Wang Z.W."/>
            <person name="Zhao X."/>
            <person name="Zhong W.Y."/>
            <person name="Peng D.H."/>
            <person name="Ahmad S."/>
            <person name="Lan S."/>
            <person name="Zhang J.S."/>
            <person name="Tsai W.C."/>
            <person name="Van de Peer Y."/>
            <person name="Liu Z.J."/>
        </authorList>
    </citation>
    <scope>NUCLEOTIDE SEQUENCE</scope>
    <source>
        <strain evidence="2">SCP</strain>
    </source>
</reference>
<dbReference type="AlphaFoldDB" id="A0AAV9A4R4"/>
<protein>
    <submittedName>
        <fullName evidence="2">Uncharacterized protein</fullName>
    </submittedName>
</protein>
<gene>
    <name evidence="2" type="ORF">QJS04_geneDACA005407</name>
</gene>
<comment type="caution">
    <text evidence="2">The sequence shown here is derived from an EMBL/GenBank/DDBJ whole genome shotgun (WGS) entry which is preliminary data.</text>
</comment>
<evidence type="ECO:0000256" key="1">
    <source>
        <dbReference type="SAM" id="MobiDB-lite"/>
    </source>
</evidence>
<feature type="region of interest" description="Disordered" evidence="1">
    <location>
        <begin position="84"/>
        <end position="163"/>
    </location>
</feature>
<organism evidence="2 3">
    <name type="scientific">Acorus gramineus</name>
    <name type="common">Dwarf sweet flag</name>
    <dbReference type="NCBI Taxonomy" id="55184"/>
    <lineage>
        <taxon>Eukaryota</taxon>
        <taxon>Viridiplantae</taxon>
        <taxon>Streptophyta</taxon>
        <taxon>Embryophyta</taxon>
        <taxon>Tracheophyta</taxon>
        <taxon>Spermatophyta</taxon>
        <taxon>Magnoliopsida</taxon>
        <taxon>Liliopsida</taxon>
        <taxon>Acoraceae</taxon>
        <taxon>Acorus</taxon>
    </lineage>
</organism>
<proteinExistence type="predicted"/>